<keyword evidence="2 4" id="KW-0479">Metal-binding</keyword>
<dbReference type="PANTHER" id="PTHR24305">
    <property type="entry name" value="CYTOCHROME P450"/>
    <property type="match status" value="1"/>
</dbReference>
<dbReference type="PRINTS" id="PR00463">
    <property type="entry name" value="EP450I"/>
</dbReference>
<dbReference type="PRINTS" id="PR00385">
    <property type="entry name" value="P450"/>
</dbReference>
<dbReference type="InterPro" id="IPR001128">
    <property type="entry name" value="Cyt_P450"/>
</dbReference>
<dbReference type="SUPFAM" id="SSF48264">
    <property type="entry name" value="Cytochrome P450"/>
    <property type="match status" value="1"/>
</dbReference>
<dbReference type="Pfam" id="PF00067">
    <property type="entry name" value="p450"/>
    <property type="match status" value="1"/>
</dbReference>
<dbReference type="CDD" id="cd11060">
    <property type="entry name" value="CYP57A1-like"/>
    <property type="match status" value="1"/>
</dbReference>
<dbReference type="Proteomes" id="UP000294847">
    <property type="component" value="Chromosome 2"/>
</dbReference>
<dbReference type="GO" id="GO:0004497">
    <property type="term" value="F:monooxygenase activity"/>
    <property type="evidence" value="ECO:0007669"/>
    <property type="project" value="InterPro"/>
</dbReference>
<dbReference type="PANTHER" id="PTHR24305:SF168">
    <property type="entry name" value="P450, PUTATIVE (EUROFUNG)-RELATED"/>
    <property type="match status" value="1"/>
</dbReference>
<dbReference type="GO" id="GO:0005506">
    <property type="term" value="F:iron ion binding"/>
    <property type="evidence" value="ECO:0007669"/>
    <property type="project" value="InterPro"/>
</dbReference>
<reference evidence="5 6" key="1">
    <citation type="journal article" date="2019" name="Mol. Biol. Evol.">
        <title>Blast fungal genomes show frequent chromosomal changes, gene gains and losses, and effector gene turnover.</title>
        <authorList>
            <person name="Gomez Luciano L.B."/>
            <person name="Jason Tsai I."/>
            <person name="Chuma I."/>
            <person name="Tosa Y."/>
            <person name="Chen Y.H."/>
            <person name="Li J.Y."/>
            <person name="Li M.Y."/>
            <person name="Jade Lu M.Y."/>
            <person name="Nakayashiki H."/>
            <person name="Li W.H."/>
        </authorList>
    </citation>
    <scope>NUCLEOTIDE SEQUENCE [LARGE SCALE GENOMIC DNA]</scope>
    <source>
        <strain evidence="5">MZ5-1-6</strain>
    </source>
</reference>
<dbReference type="Gene3D" id="1.10.630.10">
    <property type="entry name" value="Cytochrome P450"/>
    <property type="match status" value="1"/>
</dbReference>
<name>A0A4P7N5G3_PYROR</name>
<evidence type="ECO:0000256" key="3">
    <source>
        <dbReference type="ARBA" id="ARBA00023004"/>
    </source>
</evidence>
<evidence type="ECO:0000256" key="4">
    <source>
        <dbReference type="PIRSR" id="PIRSR602401-1"/>
    </source>
</evidence>
<evidence type="ECO:0000256" key="1">
    <source>
        <dbReference type="ARBA" id="ARBA00022617"/>
    </source>
</evidence>
<dbReference type="GO" id="GO:0016705">
    <property type="term" value="F:oxidoreductase activity, acting on paired donors, with incorporation or reduction of molecular oxygen"/>
    <property type="evidence" value="ECO:0007669"/>
    <property type="project" value="InterPro"/>
</dbReference>
<accession>A0A4P7N5G3</accession>
<proteinExistence type="predicted"/>
<dbReference type="GO" id="GO:0020037">
    <property type="term" value="F:heme binding"/>
    <property type="evidence" value="ECO:0007669"/>
    <property type="project" value="InterPro"/>
</dbReference>
<sequence length="517" mass="57762">MSRIHQFSTVVPVSVHKGTVFILFGTIAALLLAHSIYKSWSRLRHIPGPPGTGLSKWWMFRNAMGGSMHLALKEAVDKYGSLARIGPNTLVTNDPDVLRKLWAVRSPYKKSDFYQAVRFDPVRDNLISMRDDDEHSVLRNKMAAGYAGKGNEGLENVIDKGISAFIGLIERNYVSDETAFRPMDLARKVQYASLDIIGLLGLGERFGFTDEDTDVHQYIKILEESMTSMIILTIFPTMAKLLQSRLFRRLMPSERDKIGFGVFIGVAKQFVTDRLASANPYRRDMLGSFLAHGLTREEAQGELLLQIVAGSDTTATAIRMTMLYVMSSHVVYERLVAEIRRWAADSLAATGNASVPATDSEARGLPYLQAVIKEGMRMHPPVAGLMGVVVPPGGDVLCGINVPEGTEVGWSAFSLQKREDIYGFDAACFRPERWLEADQESLRTMNATWDLIFKYGKWQCLGKPVALIELNKMFVELLRRYDFALVDAASALKSDFAGIFLQSELMVKVTRAQQRED</sequence>
<dbReference type="AlphaFoldDB" id="A0A4P7N5G3"/>
<protein>
    <submittedName>
        <fullName evidence="5">Uncharacterized protein</fullName>
    </submittedName>
</protein>
<keyword evidence="3 4" id="KW-0408">Iron</keyword>
<keyword evidence="1 4" id="KW-0349">Heme</keyword>
<dbReference type="InterPro" id="IPR050121">
    <property type="entry name" value="Cytochrome_P450_monoxygenase"/>
</dbReference>
<dbReference type="InterPro" id="IPR036396">
    <property type="entry name" value="Cyt_P450_sf"/>
</dbReference>
<evidence type="ECO:0000256" key="2">
    <source>
        <dbReference type="ARBA" id="ARBA00022723"/>
    </source>
</evidence>
<organism evidence="5 6">
    <name type="scientific">Pyricularia oryzae</name>
    <name type="common">Rice blast fungus</name>
    <name type="synonym">Magnaporthe oryzae</name>
    <dbReference type="NCBI Taxonomy" id="318829"/>
    <lineage>
        <taxon>Eukaryota</taxon>
        <taxon>Fungi</taxon>
        <taxon>Dikarya</taxon>
        <taxon>Ascomycota</taxon>
        <taxon>Pezizomycotina</taxon>
        <taxon>Sordariomycetes</taxon>
        <taxon>Sordariomycetidae</taxon>
        <taxon>Magnaporthales</taxon>
        <taxon>Pyriculariaceae</taxon>
        <taxon>Pyricularia</taxon>
    </lineage>
</organism>
<gene>
    <name evidence="5" type="ORF">PoMZ_01267</name>
</gene>
<evidence type="ECO:0000313" key="5">
    <source>
        <dbReference type="EMBL" id="QBZ56361.1"/>
    </source>
</evidence>
<feature type="binding site" description="axial binding residue" evidence="4">
    <location>
        <position position="460"/>
    </location>
    <ligand>
        <name>heme</name>
        <dbReference type="ChEBI" id="CHEBI:30413"/>
    </ligand>
    <ligandPart>
        <name>Fe</name>
        <dbReference type="ChEBI" id="CHEBI:18248"/>
    </ligandPart>
</feature>
<comment type="cofactor">
    <cofactor evidence="4">
        <name>heme</name>
        <dbReference type="ChEBI" id="CHEBI:30413"/>
    </cofactor>
</comment>
<dbReference type="InterPro" id="IPR002401">
    <property type="entry name" value="Cyt_P450_E_grp-I"/>
</dbReference>
<evidence type="ECO:0000313" key="6">
    <source>
        <dbReference type="Proteomes" id="UP000294847"/>
    </source>
</evidence>
<dbReference type="EMBL" id="CP034205">
    <property type="protein sequence ID" value="QBZ56361.1"/>
    <property type="molecule type" value="Genomic_DNA"/>
</dbReference>